<dbReference type="EMBL" id="CP051677">
    <property type="protein sequence ID" value="QJD77168.1"/>
    <property type="molecule type" value="Genomic_DNA"/>
</dbReference>
<proteinExistence type="predicted"/>
<name>A0A7L5DL69_9BACT</name>
<reference evidence="2 3" key="1">
    <citation type="submission" date="2020-04" db="EMBL/GenBank/DDBJ databases">
        <title>Genome sequencing of novel species.</title>
        <authorList>
            <person name="Heo J."/>
            <person name="Kim S.-J."/>
            <person name="Kim J.-S."/>
            <person name="Hong S.-B."/>
            <person name="Kwon S.-W."/>
        </authorList>
    </citation>
    <scope>NUCLEOTIDE SEQUENCE [LARGE SCALE GENOMIC DNA]</scope>
    <source>
        <strain evidence="2 3">CJU-R4</strain>
    </source>
</reference>
<keyword evidence="3" id="KW-1185">Reference proteome</keyword>
<accession>A0A7L5DL69</accession>
<evidence type="ECO:0000313" key="2">
    <source>
        <dbReference type="EMBL" id="QJD77168.1"/>
    </source>
</evidence>
<gene>
    <name evidence="2" type="ORF">HH216_01095</name>
</gene>
<protein>
    <submittedName>
        <fullName evidence="2">Uncharacterized protein</fullName>
    </submittedName>
</protein>
<dbReference type="KEGG" id="srho:HH216_01095"/>
<dbReference type="AlphaFoldDB" id="A0A7L5DL69"/>
<dbReference type="Proteomes" id="UP000501128">
    <property type="component" value="Chromosome"/>
</dbReference>
<evidence type="ECO:0000313" key="3">
    <source>
        <dbReference type="Proteomes" id="UP000501128"/>
    </source>
</evidence>
<feature type="region of interest" description="Disordered" evidence="1">
    <location>
        <begin position="27"/>
        <end position="66"/>
    </location>
</feature>
<evidence type="ECO:0000256" key="1">
    <source>
        <dbReference type="SAM" id="MobiDB-lite"/>
    </source>
</evidence>
<organism evidence="2 3">
    <name type="scientific">Spirosoma rhododendri</name>
    <dbReference type="NCBI Taxonomy" id="2728024"/>
    <lineage>
        <taxon>Bacteria</taxon>
        <taxon>Pseudomonadati</taxon>
        <taxon>Bacteroidota</taxon>
        <taxon>Cytophagia</taxon>
        <taxon>Cytophagales</taxon>
        <taxon>Cytophagaceae</taxon>
        <taxon>Spirosoma</taxon>
    </lineage>
</organism>
<dbReference type="RefSeq" id="WP_169549112.1">
    <property type="nucleotide sequence ID" value="NZ_CP051677.1"/>
</dbReference>
<sequence>MKTVLICVVVTGLVLAYWQYEHSSISTTTHTDPSLTAAPQLSNYQSGGTYQPNLRGSGSSSAPLVQ</sequence>